<evidence type="ECO:0000313" key="6">
    <source>
        <dbReference type="EMBL" id="GAA1715710.1"/>
    </source>
</evidence>
<dbReference type="InterPro" id="IPR001670">
    <property type="entry name" value="ADH_Fe/GldA"/>
</dbReference>
<dbReference type="SUPFAM" id="SSF56796">
    <property type="entry name" value="Dehydroquinate synthase-like"/>
    <property type="match status" value="1"/>
</dbReference>
<dbReference type="RefSeq" id="WP_344314870.1">
    <property type="nucleotide sequence ID" value="NZ_BAAANY010000040.1"/>
</dbReference>
<comment type="similarity">
    <text evidence="1">Belongs to the iron-containing alcohol dehydrogenase family.</text>
</comment>
<feature type="domain" description="Fe-containing alcohol dehydrogenase-like C-terminal" evidence="5">
    <location>
        <begin position="183"/>
        <end position="363"/>
    </location>
</feature>
<dbReference type="CDD" id="cd08551">
    <property type="entry name" value="Fe-ADH"/>
    <property type="match status" value="1"/>
</dbReference>
<dbReference type="InterPro" id="IPR018211">
    <property type="entry name" value="ADH_Fe_CS"/>
</dbReference>
<proteinExistence type="inferred from homology"/>
<evidence type="ECO:0000259" key="5">
    <source>
        <dbReference type="Pfam" id="PF25137"/>
    </source>
</evidence>
<keyword evidence="3" id="KW-0520">NAD</keyword>
<dbReference type="PANTHER" id="PTHR11496:SF102">
    <property type="entry name" value="ALCOHOL DEHYDROGENASE 4"/>
    <property type="match status" value="1"/>
</dbReference>
<dbReference type="Pfam" id="PF25137">
    <property type="entry name" value="ADH_Fe_C"/>
    <property type="match status" value="1"/>
</dbReference>
<evidence type="ECO:0000313" key="7">
    <source>
        <dbReference type="Proteomes" id="UP001500618"/>
    </source>
</evidence>
<sequence>MTTFSIEPTGRIEFGAGILDQLANFIASTAQHRVLLVTDQGLRATGIVDRALKILTAAGLEHTCYDAIGPNPSTTAIDTAAATARVFGPAAIVALGGGSVLDAAKAIALLAANPSASTGDWTAPGWPLIAIPTTSGTGAETNGFAVIEDTHRRRKVYIGHSSVKPRIAVLDPELTLRLPPHVTAATGIDALVHGLESLASRNANAVSIGYAAEAVRLVSRWLPVAYADGSDLDARGQVMVGAHLAGQALTISGLGLVHGFGHAITAFTGTAHGVALASVLAAVMRFSPEAYEPAGFALSVDDPVAAALDIADGVDIVRPLRDLDVDRGMLPAIAATALADAVTRNSPRVPSLAEATALLESAY</sequence>
<reference evidence="6 7" key="1">
    <citation type="journal article" date="2019" name="Int. J. Syst. Evol. Microbiol.">
        <title>The Global Catalogue of Microorganisms (GCM) 10K type strain sequencing project: providing services to taxonomists for standard genome sequencing and annotation.</title>
        <authorList>
            <consortium name="The Broad Institute Genomics Platform"/>
            <consortium name="The Broad Institute Genome Sequencing Center for Infectious Disease"/>
            <person name="Wu L."/>
            <person name="Ma J."/>
        </authorList>
    </citation>
    <scope>NUCLEOTIDE SEQUENCE [LARGE SCALE GENOMIC DNA]</scope>
    <source>
        <strain evidence="6 7">JCM 14718</strain>
    </source>
</reference>
<dbReference type="Gene3D" id="3.40.50.1970">
    <property type="match status" value="1"/>
</dbReference>
<evidence type="ECO:0000259" key="4">
    <source>
        <dbReference type="Pfam" id="PF00465"/>
    </source>
</evidence>
<dbReference type="PROSITE" id="PS00913">
    <property type="entry name" value="ADH_IRON_1"/>
    <property type="match status" value="1"/>
</dbReference>
<dbReference type="EMBL" id="BAAANY010000040">
    <property type="protein sequence ID" value="GAA1715710.1"/>
    <property type="molecule type" value="Genomic_DNA"/>
</dbReference>
<protein>
    <submittedName>
        <fullName evidence="6">Iron-containing alcohol dehydrogenase</fullName>
    </submittedName>
</protein>
<evidence type="ECO:0000256" key="1">
    <source>
        <dbReference type="ARBA" id="ARBA00007358"/>
    </source>
</evidence>
<dbReference type="PROSITE" id="PS00060">
    <property type="entry name" value="ADH_IRON_2"/>
    <property type="match status" value="1"/>
</dbReference>
<dbReference type="Proteomes" id="UP001500618">
    <property type="component" value="Unassembled WGS sequence"/>
</dbReference>
<keyword evidence="2" id="KW-0560">Oxidoreductase</keyword>
<dbReference type="PANTHER" id="PTHR11496">
    <property type="entry name" value="ALCOHOL DEHYDROGENASE"/>
    <property type="match status" value="1"/>
</dbReference>
<dbReference type="Gene3D" id="1.20.1090.10">
    <property type="entry name" value="Dehydroquinate synthase-like - alpha domain"/>
    <property type="match status" value="1"/>
</dbReference>
<dbReference type="Pfam" id="PF00465">
    <property type="entry name" value="Fe-ADH"/>
    <property type="match status" value="1"/>
</dbReference>
<comment type="caution">
    <text evidence="6">The sequence shown here is derived from an EMBL/GenBank/DDBJ whole genome shotgun (WGS) entry which is preliminary data.</text>
</comment>
<feature type="domain" description="Alcohol dehydrogenase iron-type/glycerol dehydrogenase GldA" evidence="4">
    <location>
        <begin position="11"/>
        <end position="172"/>
    </location>
</feature>
<accession>A0ABN2J0Y6</accession>
<keyword evidence="7" id="KW-1185">Reference proteome</keyword>
<evidence type="ECO:0000256" key="3">
    <source>
        <dbReference type="ARBA" id="ARBA00023027"/>
    </source>
</evidence>
<dbReference type="InterPro" id="IPR056798">
    <property type="entry name" value="ADH_Fe_C"/>
</dbReference>
<gene>
    <name evidence="6" type="ORF">GCM10009765_75620</name>
</gene>
<name>A0ABN2J0Y6_9ACTN</name>
<organism evidence="6 7">
    <name type="scientific">Fodinicola feengrottensis</name>
    <dbReference type="NCBI Taxonomy" id="435914"/>
    <lineage>
        <taxon>Bacteria</taxon>
        <taxon>Bacillati</taxon>
        <taxon>Actinomycetota</taxon>
        <taxon>Actinomycetes</taxon>
        <taxon>Mycobacteriales</taxon>
        <taxon>Fodinicola</taxon>
    </lineage>
</organism>
<dbReference type="InterPro" id="IPR039697">
    <property type="entry name" value="Alcohol_dehydrogenase_Fe"/>
</dbReference>
<evidence type="ECO:0000256" key="2">
    <source>
        <dbReference type="ARBA" id="ARBA00023002"/>
    </source>
</evidence>